<keyword evidence="2" id="KW-1003">Cell membrane</keyword>
<evidence type="ECO:0000256" key="7">
    <source>
        <dbReference type="SAM" id="Coils"/>
    </source>
</evidence>
<evidence type="ECO:0000256" key="1">
    <source>
        <dbReference type="ARBA" id="ARBA00004236"/>
    </source>
</evidence>
<keyword evidence="8" id="KW-1133">Transmembrane helix</keyword>
<keyword evidence="7" id="KW-0175">Coiled coil</keyword>
<sequence>MEKKRYRFGLRMKLMLFTTILAIITYSTSALFMYVLYDYITEFLQVSFEFYTIITLLLGILWSGILAYFAAGIITKRLEKLERAASQAASGDLDQEVEIGKSDDEIRALSMSFDTMLKNLKDMVHNIDVHFENTNQTVVQMRDASDQVAKHSDLIGASIQDISKGAESSSESIQSTVEAVEEASGLAMEVQEKAGQSKEKSNTMLETLNNSKNVVNQLVVGIQKLANDQEVSLKDVDHLKENATQVETIITMVGEIAEQTNLLALNASIEAARAGEHGRGFAVVAEEVRKLADQSAQAVQGISELITAIQDDINQVVTKINENVVYAKKEAENGAQTNQAFEQMSGSVQEVAKEIDTISGLVDKQLQSIQATASQSQEVAAIAEETSAGAEEVNASIQEQAATIDHVEKLAHSLEAQATSLNKQIHKFKVK</sequence>
<accession>A0A1I0G834</accession>
<comment type="subcellular location">
    <subcellularLocation>
        <location evidence="1">Cell membrane</location>
    </subcellularLocation>
</comment>
<evidence type="ECO:0000256" key="4">
    <source>
        <dbReference type="ARBA" id="ARBA00023224"/>
    </source>
</evidence>
<dbReference type="GO" id="GO:0005886">
    <property type="term" value="C:plasma membrane"/>
    <property type="evidence" value="ECO:0007669"/>
    <property type="project" value="UniProtKB-SubCell"/>
</dbReference>
<reference evidence="11 12" key="1">
    <citation type="submission" date="2016-10" db="EMBL/GenBank/DDBJ databases">
        <authorList>
            <person name="de Groot N.N."/>
        </authorList>
    </citation>
    <scope>NUCLEOTIDE SEQUENCE [LARGE SCALE GENOMIC DNA]</scope>
    <source>
        <strain evidence="11 12">IBRC-M 10780</strain>
    </source>
</reference>
<dbReference type="Proteomes" id="UP000198618">
    <property type="component" value="Unassembled WGS sequence"/>
</dbReference>
<organism evidence="11 12">
    <name type="scientific">Oceanobacillus limi</name>
    <dbReference type="NCBI Taxonomy" id="930131"/>
    <lineage>
        <taxon>Bacteria</taxon>
        <taxon>Bacillati</taxon>
        <taxon>Bacillota</taxon>
        <taxon>Bacilli</taxon>
        <taxon>Bacillales</taxon>
        <taxon>Bacillaceae</taxon>
        <taxon>Oceanobacillus</taxon>
    </lineage>
</organism>
<dbReference type="AlphaFoldDB" id="A0A1I0G834"/>
<dbReference type="Pfam" id="PF00672">
    <property type="entry name" value="HAMP"/>
    <property type="match status" value="1"/>
</dbReference>
<dbReference type="STRING" id="930131.SAMN05216389_11930"/>
<dbReference type="Gene3D" id="6.10.340.10">
    <property type="match status" value="1"/>
</dbReference>
<dbReference type="RefSeq" id="WP_090871827.1">
    <property type="nucleotide sequence ID" value="NZ_FOHE01000019.1"/>
</dbReference>
<feature type="transmembrane region" description="Helical" evidence="8">
    <location>
        <begin position="12"/>
        <end position="36"/>
    </location>
</feature>
<evidence type="ECO:0000256" key="6">
    <source>
        <dbReference type="PROSITE-ProRule" id="PRU00284"/>
    </source>
</evidence>
<protein>
    <submittedName>
        <fullName evidence="11">Methyl-accepting chemotaxis protein</fullName>
    </submittedName>
</protein>
<dbReference type="PROSITE" id="PS50111">
    <property type="entry name" value="CHEMOTAXIS_TRANSDUC_2"/>
    <property type="match status" value="1"/>
</dbReference>
<dbReference type="Pfam" id="PF00015">
    <property type="entry name" value="MCPsignal"/>
    <property type="match status" value="1"/>
</dbReference>
<keyword evidence="4 6" id="KW-0807">Transducer</keyword>
<evidence type="ECO:0000313" key="12">
    <source>
        <dbReference type="Proteomes" id="UP000198618"/>
    </source>
</evidence>
<feature type="transmembrane region" description="Helical" evidence="8">
    <location>
        <begin position="48"/>
        <end position="74"/>
    </location>
</feature>
<evidence type="ECO:0000256" key="3">
    <source>
        <dbReference type="ARBA" id="ARBA00023136"/>
    </source>
</evidence>
<dbReference type="SMART" id="SM00283">
    <property type="entry name" value="MA"/>
    <property type="match status" value="1"/>
</dbReference>
<evidence type="ECO:0000259" key="9">
    <source>
        <dbReference type="PROSITE" id="PS50111"/>
    </source>
</evidence>
<evidence type="ECO:0000313" key="11">
    <source>
        <dbReference type="EMBL" id="SET66099.1"/>
    </source>
</evidence>
<dbReference type="EMBL" id="FOHE01000019">
    <property type="protein sequence ID" value="SET66099.1"/>
    <property type="molecule type" value="Genomic_DNA"/>
</dbReference>
<feature type="coiled-coil region" evidence="7">
    <location>
        <begin position="397"/>
        <end position="424"/>
    </location>
</feature>
<gene>
    <name evidence="11" type="ORF">SAMN05216389_11930</name>
</gene>
<dbReference type="PANTHER" id="PTHR32089">
    <property type="entry name" value="METHYL-ACCEPTING CHEMOTAXIS PROTEIN MCPB"/>
    <property type="match status" value="1"/>
</dbReference>
<proteinExistence type="inferred from homology"/>
<dbReference type="InterPro" id="IPR003660">
    <property type="entry name" value="HAMP_dom"/>
</dbReference>
<name>A0A1I0G834_9BACI</name>
<dbReference type="Gene3D" id="1.10.287.950">
    <property type="entry name" value="Methyl-accepting chemotaxis protein"/>
    <property type="match status" value="1"/>
</dbReference>
<keyword evidence="3 8" id="KW-0472">Membrane</keyword>
<dbReference type="CDD" id="cd06225">
    <property type="entry name" value="HAMP"/>
    <property type="match status" value="1"/>
</dbReference>
<feature type="domain" description="HAMP" evidence="10">
    <location>
        <begin position="72"/>
        <end position="125"/>
    </location>
</feature>
<dbReference type="PANTHER" id="PTHR32089:SF114">
    <property type="entry name" value="METHYL-ACCEPTING CHEMOTAXIS PROTEIN MCPB"/>
    <property type="match status" value="1"/>
</dbReference>
<dbReference type="InterPro" id="IPR004089">
    <property type="entry name" value="MCPsignal_dom"/>
</dbReference>
<keyword evidence="12" id="KW-1185">Reference proteome</keyword>
<evidence type="ECO:0000256" key="5">
    <source>
        <dbReference type="ARBA" id="ARBA00029447"/>
    </source>
</evidence>
<dbReference type="OrthoDB" id="2489132at2"/>
<dbReference type="GO" id="GO:0007165">
    <property type="term" value="P:signal transduction"/>
    <property type="evidence" value="ECO:0007669"/>
    <property type="project" value="UniProtKB-KW"/>
</dbReference>
<feature type="domain" description="Methyl-accepting transducer" evidence="9">
    <location>
        <begin position="144"/>
        <end position="394"/>
    </location>
</feature>
<keyword evidence="8" id="KW-0812">Transmembrane</keyword>
<dbReference type="PROSITE" id="PS50885">
    <property type="entry name" value="HAMP"/>
    <property type="match status" value="1"/>
</dbReference>
<dbReference type="SMART" id="SM00304">
    <property type="entry name" value="HAMP"/>
    <property type="match status" value="1"/>
</dbReference>
<dbReference type="SUPFAM" id="SSF58104">
    <property type="entry name" value="Methyl-accepting chemotaxis protein (MCP) signaling domain"/>
    <property type="match status" value="1"/>
</dbReference>
<evidence type="ECO:0000259" key="10">
    <source>
        <dbReference type="PROSITE" id="PS50885"/>
    </source>
</evidence>
<comment type="similarity">
    <text evidence="5">Belongs to the methyl-accepting chemotaxis (MCP) protein family.</text>
</comment>
<evidence type="ECO:0000256" key="2">
    <source>
        <dbReference type="ARBA" id="ARBA00022475"/>
    </source>
</evidence>
<evidence type="ECO:0000256" key="8">
    <source>
        <dbReference type="SAM" id="Phobius"/>
    </source>
</evidence>